<dbReference type="Proteomes" id="UP001434883">
    <property type="component" value="Unassembled WGS sequence"/>
</dbReference>
<accession>A0ABV0S602</accession>
<name>A0ABV0S602_9TELE</name>
<dbReference type="InterPro" id="IPR036179">
    <property type="entry name" value="Ig-like_dom_sf"/>
</dbReference>
<organism evidence="1 2">
    <name type="scientific">Xenoophorus captivus</name>
    <dbReference type="NCBI Taxonomy" id="1517983"/>
    <lineage>
        <taxon>Eukaryota</taxon>
        <taxon>Metazoa</taxon>
        <taxon>Chordata</taxon>
        <taxon>Craniata</taxon>
        <taxon>Vertebrata</taxon>
        <taxon>Euteleostomi</taxon>
        <taxon>Actinopterygii</taxon>
        <taxon>Neopterygii</taxon>
        <taxon>Teleostei</taxon>
        <taxon>Neoteleostei</taxon>
        <taxon>Acanthomorphata</taxon>
        <taxon>Ovalentaria</taxon>
        <taxon>Atherinomorphae</taxon>
        <taxon>Cyprinodontiformes</taxon>
        <taxon>Goodeidae</taxon>
        <taxon>Xenoophorus</taxon>
    </lineage>
</organism>
<evidence type="ECO:0000313" key="1">
    <source>
        <dbReference type="EMBL" id="MEQ2216017.1"/>
    </source>
</evidence>
<protein>
    <submittedName>
        <fullName evidence="1">Uncharacterized protein</fullName>
    </submittedName>
</protein>
<keyword evidence="2" id="KW-1185">Reference proteome</keyword>
<dbReference type="InterPro" id="IPR013783">
    <property type="entry name" value="Ig-like_fold"/>
</dbReference>
<feature type="non-terminal residue" evidence="1">
    <location>
        <position position="243"/>
    </location>
</feature>
<sequence length="243" mass="27186">MSKVSRGYISDKDSAGDLPFYIIHTTISHDVPLSDTGNPSTVFVTPRSSPTLKEDDDFLFRCLLTDPSVTNLTLQPEDRGKDLPPGMNVTLDPRRGALITNLRMSFKGRYTCSGWKKGQEFRSKPLDLLVAPSKTPGCVTLPSCLSARLNLSVWRESRLQSPVRPGTLHTTTLSSGHTHIYRETRVNISGCRTLEVYEGGDLTLTWIMEAYPPIRQHHWMTPEHVTNVGNSSVYERSYTAKGY</sequence>
<comment type="caution">
    <text evidence="1">The sequence shown here is derived from an EMBL/GenBank/DDBJ whole genome shotgun (WGS) entry which is preliminary data.</text>
</comment>
<dbReference type="Gene3D" id="2.60.40.10">
    <property type="entry name" value="Immunoglobulins"/>
    <property type="match status" value="1"/>
</dbReference>
<dbReference type="EMBL" id="JAHRIN010069361">
    <property type="protein sequence ID" value="MEQ2216017.1"/>
    <property type="molecule type" value="Genomic_DNA"/>
</dbReference>
<proteinExistence type="predicted"/>
<gene>
    <name evidence="1" type="ORF">XENOCAPTIV_009517</name>
</gene>
<dbReference type="SUPFAM" id="SSF48726">
    <property type="entry name" value="Immunoglobulin"/>
    <property type="match status" value="1"/>
</dbReference>
<reference evidence="1 2" key="1">
    <citation type="submission" date="2021-06" db="EMBL/GenBank/DDBJ databases">
        <authorList>
            <person name="Palmer J.M."/>
        </authorList>
    </citation>
    <scope>NUCLEOTIDE SEQUENCE [LARGE SCALE GENOMIC DNA]</scope>
    <source>
        <strain evidence="1 2">XC_2019</strain>
        <tissue evidence="1">Muscle</tissue>
    </source>
</reference>
<evidence type="ECO:0000313" key="2">
    <source>
        <dbReference type="Proteomes" id="UP001434883"/>
    </source>
</evidence>